<evidence type="ECO:0000313" key="1">
    <source>
        <dbReference type="EMBL" id="TND51904.1"/>
    </source>
</evidence>
<reference evidence="1" key="2">
    <citation type="journal article" date="2019" name="PLoS ONE">
        <title>Identification and characterization of putative Aeromonas spp. T3SS effectors.</title>
        <authorList>
            <person name="Rangel L.T."/>
            <person name="Marden J."/>
            <person name="Colston S."/>
            <person name="Setubal J.C."/>
            <person name="Graf J."/>
            <person name="Gogarten J.P."/>
        </authorList>
    </citation>
    <scope>NUCLEOTIDE SEQUENCE</scope>
    <source>
        <strain evidence="1">BAQ071013-135</strain>
    </source>
</reference>
<organism evidence="1 2">
    <name type="scientific">Aeromonas veronii</name>
    <dbReference type="NCBI Taxonomy" id="654"/>
    <lineage>
        <taxon>Bacteria</taxon>
        <taxon>Pseudomonadati</taxon>
        <taxon>Pseudomonadota</taxon>
        <taxon>Gammaproteobacteria</taxon>
        <taxon>Aeromonadales</taxon>
        <taxon>Aeromonadaceae</taxon>
        <taxon>Aeromonas</taxon>
    </lineage>
</organism>
<sequence length="149" mass="17045">MKHPYYPIELFRSGFYFFTGPYQRVLDFLAPRLKERDWEITRDDLQDCGGYCMSFTTPNGVANLIWVPDVEDEFVLFHEALHCSFNILRRVGVPADADSQEAIAYLQEEVVKGCRKVAKTFKYKDPIKAERGDGQSVVASAHRISKGGF</sequence>
<dbReference type="AlphaFoldDB" id="A0AAX2UPA6"/>
<protein>
    <submittedName>
        <fullName evidence="1">Uncharacterized protein</fullName>
    </submittedName>
</protein>
<proteinExistence type="predicted"/>
<reference evidence="1" key="1">
    <citation type="submission" date="2017-10" db="EMBL/GenBank/DDBJ databases">
        <authorList>
            <person name="Colston S.M."/>
            <person name="Graf J."/>
        </authorList>
    </citation>
    <scope>NUCLEOTIDE SEQUENCE</scope>
    <source>
        <strain evidence="1">BAQ071013-135</strain>
    </source>
</reference>
<dbReference type="RefSeq" id="WP_139495341.1">
    <property type="nucleotide sequence ID" value="NZ_CAWORL010000019.1"/>
</dbReference>
<gene>
    <name evidence="1" type="ORF">CF123_18720</name>
</gene>
<dbReference type="Proteomes" id="UP000796104">
    <property type="component" value="Unassembled WGS sequence"/>
</dbReference>
<name>A0AAX2UPA6_AERVE</name>
<comment type="caution">
    <text evidence="1">The sequence shown here is derived from an EMBL/GenBank/DDBJ whole genome shotgun (WGS) entry which is preliminary data.</text>
</comment>
<accession>A0AAX2UPA6</accession>
<dbReference type="EMBL" id="PDXJ01000026">
    <property type="protein sequence ID" value="TND51904.1"/>
    <property type="molecule type" value="Genomic_DNA"/>
</dbReference>
<evidence type="ECO:0000313" key="2">
    <source>
        <dbReference type="Proteomes" id="UP000796104"/>
    </source>
</evidence>